<dbReference type="EMBL" id="JH994010">
    <property type="protein sequence ID" value="ELQ74882.1"/>
    <property type="molecule type" value="Genomic_DNA"/>
</dbReference>
<evidence type="ECO:0000256" key="1">
    <source>
        <dbReference type="SAM" id="Coils"/>
    </source>
</evidence>
<name>L7JVV5_TRAHO</name>
<dbReference type="HOGENOM" id="CLU_689260_0_0_1"/>
<evidence type="ECO:0000313" key="4">
    <source>
        <dbReference type="Proteomes" id="UP000011185"/>
    </source>
</evidence>
<protein>
    <submittedName>
        <fullName evidence="3">Uncharacterized protein</fullName>
    </submittedName>
</protein>
<keyword evidence="1" id="KW-0175">Coiled coil</keyword>
<feature type="region of interest" description="Disordered" evidence="2">
    <location>
        <begin position="77"/>
        <end position="129"/>
    </location>
</feature>
<organism evidence="3 4">
    <name type="scientific">Trachipleistophora hominis</name>
    <name type="common">Microsporidian parasite</name>
    <dbReference type="NCBI Taxonomy" id="72359"/>
    <lineage>
        <taxon>Eukaryota</taxon>
        <taxon>Fungi</taxon>
        <taxon>Fungi incertae sedis</taxon>
        <taxon>Microsporidia</taxon>
        <taxon>Pleistophoridae</taxon>
        <taxon>Trachipleistophora</taxon>
    </lineage>
</organism>
<evidence type="ECO:0000313" key="3">
    <source>
        <dbReference type="EMBL" id="ELQ74882.1"/>
    </source>
</evidence>
<keyword evidence="4" id="KW-1185">Reference proteome</keyword>
<dbReference type="InParanoid" id="L7JVV5"/>
<dbReference type="OMA" id="SYREYEM"/>
<dbReference type="OrthoDB" id="2194517at2759"/>
<dbReference type="AlphaFoldDB" id="L7JVV5"/>
<accession>L7JVV5</accession>
<dbReference type="VEuPathDB" id="MicrosporidiaDB:THOM_2189"/>
<feature type="coiled-coil region" evidence="1">
    <location>
        <begin position="349"/>
        <end position="376"/>
    </location>
</feature>
<dbReference type="Proteomes" id="UP000011185">
    <property type="component" value="Unassembled WGS sequence"/>
</dbReference>
<evidence type="ECO:0000256" key="2">
    <source>
        <dbReference type="SAM" id="MobiDB-lite"/>
    </source>
</evidence>
<proteinExistence type="predicted"/>
<gene>
    <name evidence="3" type="ORF">THOM_2189</name>
</gene>
<sequence>MFALITMVKSLRNFIADSVTRLSSFINSSMVEDKTGSEDADWHDLGESEEKETVLFDDSISFSRDIVDDGKDRIGEDSVRKIDTERKERMNNEMGDGRGAGEVRDEGMDRGKKRKEDDSENRTVRNDKVEERRIVSQKIAGDGDNDVERGSYRLRGQNYGQSTECGSMSICGRGVVNTDTMGGSRSSRNQAVSQSMIDCGAEPAKSRNSVIYRSTGIHNYPIVPHQAEITCNQSTYIDECNNTQQSGVITLSYREYEMIERRISFLEDELRREVSRNAHTNTNHLLSALQEKDTKLSVLMDQINKLTVNEHRYKLQITTLEKDLTRANDRANAFKVIADEKVHCTTMENESLRDQLEFERSKNARLRSVLKEKESDARKYAMMNVEMVEYFRFMVDENVL</sequence>
<reference evidence="3 4" key="1">
    <citation type="journal article" date="2012" name="PLoS Pathog.">
        <title>The genome of the obligate intracellular parasite Trachipleistophora hominis: new insights into microsporidian genome dynamics and reductive evolution.</title>
        <authorList>
            <person name="Heinz E."/>
            <person name="Williams T.A."/>
            <person name="Nakjang S."/>
            <person name="Noel C.J."/>
            <person name="Swan D.C."/>
            <person name="Goldberg A.V."/>
            <person name="Harris S.R."/>
            <person name="Weinmaier T."/>
            <person name="Markert S."/>
            <person name="Becher D."/>
            <person name="Bernhardt J."/>
            <person name="Dagan T."/>
            <person name="Hacker C."/>
            <person name="Lucocq J.M."/>
            <person name="Schweder T."/>
            <person name="Rattei T."/>
            <person name="Hall N."/>
            <person name="Hirt R.P."/>
            <person name="Embley T.M."/>
        </authorList>
    </citation>
    <scope>NUCLEOTIDE SEQUENCE [LARGE SCALE GENOMIC DNA]</scope>
</reference>